<evidence type="ECO:0000256" key="9">
    <source>
        <dbReference type="SAM" id="MobiDB-lite"/>
    </source>
</evidence>
<keyword evidence="3" id="KW-0754">Steroid-binding</keyword>
<dbReference type="SUPFAM" id="SSF55856">
    <property type="entry name" value="Cytochrome b5-like heme/steroid binding domain"/>
    <property type="match status" value="1"/>
</dbReference>
<keyword evidence="4 10" id="KW-0812">Transmembrane</keyword>
<name>A0AAE1QVP3_9SOLA</name>
<comment type="caution">
    <text evidence="12">The sequence shown here is derived from an EMBL/GenBank/DDBJ whole genome shotgun (WGS) entry which is preliminary data.</text>
</comment>
<evidence type="ECO:0000256" key="2">
    <source>
        <dbReference type="ARBA" id="ARBA00022475"/>
    </source>
</evidence>
<dbReference type="SMART" id="SM01117">
    <property type="entry name" value="Cyt-b5"/>
    <property type="match status" value="1"/>
</dbReference>
<comment type="subcellular location">
    <subcellularLocation>
        <location evidence="1">Cell membrane</location>
    </subcellularLocation>
</comment>
<feature type="region of interest" description="Disordered" evidence="9">
    <location>
        <begin position="181"/>
        <end position="208"/>
    </location>
</feature>
<evidence type="ECO:0000256" key="6">
    <source>
        <dbReference type="ARBA" id="ARBA00023121"/>
    </source>
</evidence>
<keyword evidence="6" id="KW-0446">Lipid-binding</keyword>
<feature type="domain" description="Cytochrome b5 heme-binding" evidence="11">
    <location>
        <begin position="69"/>
        <end position="165"/>
    </location>
</feature>
<evidence type="ECO:0000313" key="12">
    <source>
        <dbReference type="EMBL" id="KAK4340829.1"/>
    </source>
</evidence>
<reference evidence="12" key="1">
    <citation type="submission" date="2023-12" db="EMBL/GenBank/DDBJ databases">
        <title>Genome assembly of Anisodus tanguticus.</title>
        <authorList>
            <person name="Wang Y.-J."/>
        </authorList>
    </citation>
    <scope>NUCLEOTIDE SEQUENCE</scope>
    <source>
        <strain evidence="12">KB-2021</strain>
        <tissue evidence="12">Leaf</tissue>
    </source>
</reference>
<organism evidence="12 13">
    <name type="scientific">Anisodus tanguticus</name>
    <dbReference type="NCBI Taxonomy" id="243964"/>
    <lineage>
        <taxon>Eukaryota</taxon>
        <taxon>Viridiplantae</taxon>
        <taxon>Streptophyta</taxon>
        <taxon>Embryophyta</taxon>
        <taxon>Tracheophyta</taxon>
        <taxon>Spermatophyta</taxon>
        <taxon>Magnoliopsida</taxon>
        <taxon>eudicotyledons</taxon>
        <taxon>Gunneridae</taxon>
        <taxon>Pentapetalae</taxon>
        <taxon>asterids</taxon>
        <taxon>lamiids</taxon>
        <taxon>Solanales</taxon>
        <taxon>Solanaceae</taxon>
        <taxon>Solanoideae</taxon>
        <taxon>Hyoscyameae</taxon>
        <taxon>Anisodus</taxon>
    </lineage>
</organism>
<evidence type="ECO:0000256" key="4">
    <source>
        <dbReference type="ARBA" id="ARBA00022692"/>
    </source>
</evidence>
<dbReference type="Gene3D" id="3.10.120.10">
    <property type="entry name" value="Cytochrome b5-like heme/steroid binding domain"/>
    <property type="match status" value="1"/>
</dbReference>
<keyword evidence="5 10" id="KW-1133">Transmembrane helix</keyword>
<evidence type="ECO:0000256" key="3">
    <source>
        <dbReference type="ARBA" id="ARBA00022665"/>
    </source>
</evidence>
<dbReference type="InterPro" id="IPR001199">
    <property type="entry name" value="Cyt_B5-like_heme/steroid-bd"/>
</dbReference>
<dbReference type="InterPro" id="IPR036400">
    <property type="entry name" value="Cyt_B5-like_heme/steroid_sf"/>
</dbReference>
<dbReference type="GO" id="GO:0005783">
    <property type="term" value="C:endoplasmic reticulum"/>
    <property type="evidence" value="ECO:0007669"/>
    <property type="project" value="TreeGrafter"/>
</dbReference>
<keyword evidence="13" id="KW-1185">Reference proteome</keyword>
<evidence type="ECO:0000313" key="13">
    <source>
        <dbReference type="Proteomes" id="UP001291623"/>
    </source>
</evidence>
<accession>A0AAE1QVP3</accession>
<dbReference type="PANTHER" id="PTHR10281:SF45">
    <property type="entry name" value="MEMBRANE STEROID-BINDING PROTEIN 2"/>
    <property type="match status" value="1"/>
</dbReference>
<dbReference type="InterPro" id="IPR050577">
    <property type="entry name" value="MAPR/NEUFC/NENF-like"/>
</dbReference>
<comment type="similarity">
    <text evidence="8">Belongs to the cytochrome b5 family. MAPR subfamily.</text>
</comment>
<dbReference type="EMBL" id="JAVYJV010000022">
    <property type="protein sequence ID" value="KAK4340829.1"/>
    <property type="molecule type" value="Genomic_DNA"/>
</dbReference>
<dbReference type="FunFam" id="3.10.120.10:FF:000006">
    <property type="entry name" value="Membrane steroid-binding protein 1"/>
    <property type="match status" value="1"/>
</dbReference>
<dbReference type="Pfam" id="PF00173">
    <property type="entry name" value="Cyt-b5"/>
    <property type="match status" value="1"/>
</dbReference>
<dbReference type="GO" id="GO:0005496">
    <property type="term" value="F:steroid binding"/>
    <property type="evidence" value="ECO:0007669"/>
    <property type="project" value="UniProtKB-KW"/>
</dbReference>
<protein>
    <recommendedName>
        <fullName evidence="11">Cytochrome b5 heme-binding domain-containing protein</fullName>
    </recommendedName>
</protein>
<dbReference type="GO" id="GO:0005886">
    <property type="term" value="C:plasma membrane"/>
    <property type="evidence" value="ECO:0007669"/>
    <property type="project" value="UniProtKB-SubCell"/>
</dbReference>
<evidence type="ECO:0000256" key="10">
    <source>
        <dbReference type="SAM" id="Phobius"/>
    </source>
</evidence>
<dbReference type="AlphaFoldDB" id="A0AAE1QVP3"/>
<evidence type="ECO:0000256" key="8">
    <source>
        <dbReference type="ARBA" id="ARBA00038357"/>
    </source>
</evidence>
<evidence type="ECO:0000256" key="1">
    <source>
        <dbReference type="ARBA" id="ARBA00004236"/>
    </source>
</evidence>
<dbReference type="PANTHER" id="PTHR10281">
    <property type="entry name" value="MEMBRANE-ASSOCIATED PROGESTERONE RECEPTOR COMPONENT-RELATED"/>
    <property type="match status" value="1"/>
</dbReference>
<evidence type="ECO:0000256" key="7">
    <source>
        <dbReference type="ARBA" id="ARBA00023136"/>
    </source>
</evidence>
<feature type="transmembrane region" description="Helical" evidence="10">
    <location>
        <begin position="24"/>
        <end position="43"/>
    </location>
</feature>
<keyword evidence="7 10" id="KW-0472">Membrane</keyword>
<proteinExistence type="inferred from homology"/>
<keyword evidence="2" id="KW-1003">Cell membrane</keyword>
<dbReference type="Proteomes" id="UP001291623">
    <property type="component" value="Unassembled WGS sequence"/>
</dbReference>
<evidence type="ECO:0000259" key="11">
    <source>
        <dbReference type="SMART" id="SM01117"/>
    </source>
</evidence>
<evidence type="ECO:0000256" key="5">
    <source>
        <dbReference type="ARBA" id="ARBA00022989"/>
    </source>
</evidence>
<sequence length="363" mass="39470">MALQLLDTLKDSITAYTGLSPTTFFTVVALALALYYLVSGFFGSSDHGGHHQRSRNFEEQVEPVQLGEITEEELKGYDGTDPKKPLLMAIKGQIYDVSQSRMFYGPGGPYALFAGEDASRALAKMSFEEKDLTGDISGLDEFELDALQDWEYKFMSKYVKVGSVKQAVPVNYGEANVESVEATDGEAKPAEGGASGSAKPLEDDGPSKISEAAKVAPSESVADYLFGTEGVAAEKRNAWNGQFWSFKVLLKFNLPSKIASKISKLALFAATLPRKTYTFTVGYHELTGTKVPLKKPMLVLKKIKLDIEEEKGDINLSRVELDVIGGNGTRLGGEDTEYGQLICGKGSDQVMGQINGDDLLIKR</sequence>
<gene>
    <name evidence="12" type="ORF">RND71_039330</name>
</gene>